<dbReference type="EMBL" id="PQFF01000128">
    <property type="protein sequence ID" value="RHZ80288.1"/>
    <property type="molecule type" value="Genomic_DNA"/>
</dbReference>
<accession>A0A397J0R8</accession>
<evidence type="ECO:0000256" key="4">
    <source>
        <dbReference type="ARBA" id="ARBA00022857"/>
    </source>
</evidence>
<dbReference type="InterPro" id="IPR020904">
    <property type="entry name" value="Sc_DH/Rdtase_CS"/>
</dbReference>
<dbReference type="STRING" id="1348612.A0A397J0R8"/>
<sequence>MHLSIDFFIRILTLSLFHPSFALIFLPFIYVQGYEISHPAFISSSIYTSIVCISWFFGYLSIKSRNGMKTKRLDWDEEVVIVTGGSSGLGSLLVETLALKNVTVIILDIIPPEIEHVNIIYYECDVSKFENVQNVAKEIIEEVGHPTILINNAGVVKGKTILDESENEILETINTNLLSSFWTTKVFLPEMIKNNHGHIVTVSSAIGFSGIAQLADYCSSKAALVAFHESLRYELNNRYNAKSVRTTLVCPGEIKTGMFDGIKVKYPFITSPLAPLDVVKSIITALDKNQSQDILMPYYVNLMPLLRFLPSFIHDLVHQISGSDDGMKTWKGSKSAYRKNR</sequence>
<dbReference type="Pfam" id="PF00106">
    <property type="entry name" value="adh_short"/>
    <property type="match status" value="1"/>
</dbReference>
<evidence type="ECO:0000256" key="6">
    <source>
        <dbReference type="ARBA" id="ARBA00023002"/>
    </source>
</evidence>
<feature type="transmembrane region" description="Helical" evidence="13">
    <location>
        <begin position="7"/>
        <end position="29"/>
    </location>
</feature>
<keyword evidence="7" id="KW-0443">Lipid metabolism</keyword>
<evidence type="ECO:0000256" key="10">
    <source>
        <dbReference type="ARBA" id="ARBA00068717"/>
    </source>
</evidence>
<dbReference type="AlphaFoldDB" id="A0A397J0R8"/>
<keyword evidence="4" id="KW-0521">NADP</keyword>
<proteinExistence type="inferred from homology"/>
<comment type="subcellular location">
    <subcellularLocation>
        <location evidence="1">Membrane</location>
        <topology evidence="1">Multi-pass membrane protein</topology>
    </subcellularLocation>
</comment>
<dbReference type="PRINTS" id="PR00081">
    <property type="entry name" value="GDHRDH"/>
</dbReference>
<evidence type="ECO:0000256" key="9">
    <source>
        <dbReference type="ARBA" id="ARBA00059620"/>
    </source>
</evidence>
<dbReference type="SUPFAM" id="SSF51735">
    <property type="entry name" value="NAD(P)-binding Rossmann-fold domains"/>
    <property type="match status" value="1"/>
</dbReference>
<keyword evidence="5 13" id="KW-1133">Transmembrane helix</keyword>
<evidence type="ECO:0000256" key="2">
    <source>
        <dbReference type="ARBA" id="ARBA00006484"/>
    </source>
</evidence>
<gene>
    <name evidence="14" type="ORF">Glove_137g54</name>
</gene>
<evidence type="ECO:0000256" key="5">
    <source>
        <dbReference type="ARBA" id="ARBA00022989"/>
    </source>
</evidence>
<dbReference type="GO" id="GO:0016020">
    <property type="term" value="C:membrane"/>
    <property type="evidence" value="ECO:0007669"/>
    <property type="project" value="UniProtKB-SubCell"/>
</dbReference>
<comment type="caution">
    <text evidence="14">The sequence shown here is derived from an EMBL/GenBank/DDBJ whole genome shotgun (WGS) entry which is preliminary data.</text>
</comment>
<evidence type="ECO:0000256" key="1">
    <source>
        <dbReference type="ARBA" id="ARBA00004141"/>
    </source>
</evidence>
<dbReference type="InterPro" id="IPR002347">
    <property type="entry name" value="SDR_fam"/>
</dbReference>
<protein>
    <recommendedName>
        <fullName evidence="10">Short-chain dehydrogenase/reductase 3</fullName>
    </recommendedName>
    <alternativeName>
        <fullName evidence="11">Retinal short-chain dehydrogenase/reductase 1</fullName>
    </alternativeName>
</protein>
<keyword evidence="6" id="KW-0560">Oxidoreductase</keyword>
<organism evidence="14 15">
    <name type="scientific">Diversispora epigaea</name>
    <dbReference type="NCBI Taxonomy" id="1348612"/>
    <lineage>
        <taxon>Eukaryota</taxon>
        <taxon>Fungi</taxon>
        <taxon>Fungi incertae sedis</taxon>
        <taxon>Mucoromycota</taxon>
        <taxon>Glomeromycotina</taxon>
        <taxon>Glomeromycetes</taxon>
        <taxon>Diversisporales</taxon>
        <taxon>Diversisporaceae</taxon>
        <taxon>Diversispora</taxon>
    </lineage>
</organism>
<evidence type="ECO:0000256" key="7">
    <source>
        <dbReference type="ARBA" id="ARBA00023098"/>
    </source>
</evidence>
<evidence type="ECO:0000256" key="11">
    <source>
        <dbReference type="ARBA" id="ARBA00082544"/>
    </source>
</evidence>
<dbReference type="PANTHER" id="PTHR24322">
    <property type="entry name" value="PKSB"/>
    <property type="match status" value="1"/>
</dbReference>
<evidence type="ECO:0000256" key="13">
    <source>
        <dbReference type="SAM" id="Phobius"/>
    </source>
</evidence>
<evidence type="ECO:0000313" key="15">
    <source>
        <dbReference type="Proteomes" id="UP000266861"/>
    </source>
</evidence>
<dbReference type="Gene3D" id="3.40.50.720">
    <property type="entry name" value="NAD(P)-binding Rossmann-like Domain"/>
    <property type="match status" value="1"/>
</dbReference>
<dbReference type="InterPro" id="IPR036291">
    <property type="entry name" value="NAD(P)-bd_dom_sf"/>
</dbReference>
<dbReference type="PANTHER" id="PTHR24322:SF736">
    <property type="entry name" value="RETINOL DEHYDROGENASE 10"/>
    <property type="match status" value="1"/>
</dbReference>
<comment type="similarity">
    <text evidence="2 12">Belongs to the short-chain dehydrogenases/reductases (SDR) family.</text>
</comment>
<keyword evidence="3 13" id="KW-0812">Transmembrane</keyword>
<evidence type="ECO:0000313" key="14">
    <source>
        <dbReference type="EMBL" id="RHZ80288.1"/>
    </source>
</evidence>
<evidence type="ECO:0000256" key="8">
    <source>
        <dbReference type="ARBA" id="ARBA00023136"/>
    </source>
</evidence>
<keyword evidence="15" id="KW-1185">Reference proteome</keyword>
<keyword evidence="8 13" id="KW-0472">Membrane</keyword>
<dbReference type="FunFam" id="3.40.50.720:FF:000131">
    <property type="entry name" value="Short-chain dehydrogenase/reductase 3"/>
    <property type="match status" value="1"/>
</dbReference>
<dbReference type="GO" id="GO:0052650">
    <property type="term" value="F:all-trans-retinol dehydrogenase (NADP+) activity"/>
    <property type="evidence" value="ECO:0007669"/>
    <property type="project" value="UniProtKB-ARBA"/>
</dbReference>
<dbReference type="PROSITE" id="PS00061">
    <property type="entry name" value="ADH_SHORT"/>
    <property type="match status" value="1"/>
</dbReference>
<evidence type="ECO:0000256" key="12">
    <source>
        <dbReference type="RuleBase" id="RU000363"/>
    </source>
</evidence>
<comment type="function">
    <text evidence="9">Catalyzes the reduction of all-trans-retinal to all-trans-retinol in the presence of NADPH.</text>
</comment>
<feature type="transmembrane region" description="Helical" evidence="13">
    <location>
        <begin position="41"/>
        <end position="62"/>
    </location>
</feature>
<dbReference type="CDD" id="cd05339">
    <property type="entry name" value="17beta-HSDXI-like_SDR_c"/>
    <property type="match status" value="1"/>
</dbReference>
<name>A0A397J0R8_9GLOM</name>
<reference evidence="14 15" key="1">
    <citation type="submission" date="2018-08" db="EMBL/GenBank/DDBJ databases">
        <title>Genome and evolution of the arbuscular mycorrhizal fungus Diversispora epigaea (formerly Glomus versiforme) and its bacterial endosymbionts.</title>
        <authorList>
            <person name="Sun X."/>
            <person name="Fei Z."/>
            <person name="Harrison M."/>
        </authorList>
    </citation>
    <scope>NUCLEOTIDE SEQUENCE [LARGE SCALE GENOMIC DNA]</scope>
    <source>
        <strain evidence="14 15">IT104</strain>
    </source>
</reference>
<evidence type="ECO:0000256" key="3">
    <source>
        <dbReference type="ARBA" id="ARBA00022692"/>
    </source>
</evidence>
<dbReference type="OrthoDB" id="294295at2759"/>
<dbReference type="PRINTS" id="PR00080">
    <property type="entry name" value="SDRFAMILY"/>
</dbReference>
<dbReference type="Proteomes" id="UP000266861">
    <property type="component" value="Unassembled WGS sequence"/>
</dbReference>